<feature type="compositionally biased region" description="Gly residues" evidence="1">
    <location>
        <begin position="28"/>
        <end position="38"/>
    </location>
</feature>
<feature type="compositionally biased region" description="Polar residues" evidence="1">
    <location>
        <begin position="1"/>
        <end position="26"/>
    </location>
</feature>
<feature type="region of interest" description="Disordered" evidence="1">
    <location>
        <begin position="918"/>
        <end position="969"/>
    </location>
</feature>
<dbReference type="OrthoDB" id="46452at2759"/>
<evidence type="ECO:0000256" key="1">
    <source>
        <dbReference type="SAM" id="MobiDB-lite"/>
    </source>
</evidence>
<name>A0A1E7FB14_9STRA</name>
<feature type="compositionally biased region" description="Polar residues" evidence="1">
    <location>
        <begin position="827"/>
        <end position="841"/>
    </location>
</feature>
<feature type="compositionally biased region" description="Basic residues" evidence="1">
    <location>
        <begin position="918"/>
        <end position="931"/>
    </location>
</feature>
<feature type="compositionally biased region" description="Basic residues" evidence="1">
    <location>
        <begin position="852"/>
        <end position="868"/>
    </location>
</feature>
<feature type="region of interest" description="Disordered" evidence="1">
    <location>
        <begin position="995"/>
        <end position="1021"/>
    </location>
</feature>
<feature type="compositionally biased region" description="Basic residues" evidence="1">
    <location>
        <begin position="207"/>
        <end position="217"/>
    </location>
</feature>
<feature type="region of interest" description="Disordered" evidence="1">
    <location>
        <begin position="196"/>
        <end position="239"/>
    </location>
</feature>
<feature type="compositionally biased region" description="Low complexity" evidence="1">
    <location>
        <begin position="780"/>
        <end position="792"/>
    </location>
</feature>
<feature type="compositionally biased region" description="Polar residues" evidence="1">
    <location>
        <begin position="685"/>
        <end position="701"/>
    </location>
</feature>
<accession>A0A1E7FB14</accession>
<dbReference type="EMBL" id="KV784359">
    <property type="protein sequence ID" value="OEU15341.1"/>
    <property type="molecule type" value="Genomic_DNA"/>
</dbReference>
<feature type="compositionally biased region" description="Basic residues" evidence="1">
    <location>
        <begin position="380"/>
        <end position="399"/>
    </location>
</feature>
<feature type="compositionally biased region" description="Low complexity" evidence="1">
    <location>
        <begin position="278"/>
        <end position="295"/>
    </location>
</feature>
<evidence type="ECO:0000313" key="3">
    <source>
        <dbReference type="Proteomes" id="UP000095751"/>
    </source>
</evidence>
<protein>
    <submittedName>
        <fullName evidence="2">Uncharacterized protein</fullName>
    </submittedName>
</protein>
<feature type="compositionally biased region" description="Basic residues" evidence="1">
    <location>
        <begin position="703"/>
        <end position="718"/>
    </location>
</feature>
<feature type="compositionally biased region" description="Polar residues" evidence="1">
    <location>
        <begin position="806"/>
        <end position="815"/>
    </location>
</feature>
<dbReference type="Proteomes" id="UP000095751">
    <property type="component" value="Unassembled WGS sequence"/>
</dbReference>
<dbReference type="KEGG" id="fcy:FRACYDRAFT_240024"/>
<feature type="compositionally biased region" description="Low complexity" evidence="1">
    <location>
        <begin position="360"/>
        <end position="374"/>
    </location>
</feature>
<gene>
    <name evidence="2" type="ORF">FRACYDRAFT_240024</name>
</gene>
<sequence>MTTVLSSSLRGGTSRNGSSSVSNTADGNGNGNDNGNGNGNDNEVQDNNEVVEFITVGRLVEVASRTWPGINKPGGVAKVKVVHFDDDEDKDNYNDNNATTTTTVTATEEEGRKRKSPTHVNVQYMVGGSKEKRVPIEYVKLAPEYEVPSSRTNSASASSLRDRSMLLGRCLKCGSLRTDCGSCDWAIEEEHVSANTNNSTKMTQRSSSRKRKNNKNLRHSEGTPLQDEENDNDSDDSDDTIELQELVRQAQRRLRKNSKMKKKINNNSHRNYPRILYSSSSSSSSSPPSSTSSSSEMEGSKSVKRNTKRSALSLRTRISKGKSVLESLPSSDKSKVTTTTSSEFTYDPLSIRPKSNTELSISSGSESDVSNSSSPETIPHKSRIRHSKIAHHHPRHSRRKASDDSSESDIDRRSIPLDATTARRIATALQPSYDHQLLALEARARFQMENRQQDGNVATDVDFIQPEGEQAVENLPEDMLDMSKTVPYPDLGAFYDSMANKIEDETLPDFKLKVAELHRQLRTLKNVGSNNNKSISDSNLSLKRLLEKYNQIWDEVRVSLIQGGTDQCRATLRRLMDDRLYRKHRKKLTPEQRKRCRGGSIMDARNLRMDAMDDTVEAFVRKLKEAVVLCEEECVQNNLSEIGEVDDNDDDDNSDIYGGASESSGDDSALDLLPVSEMARESKNESTTIDPSERLLSTFNPHSHARLVRKDRSKKHGTYSHMPKSSRNCNASRKKPRINSTADETNESAFIYDNKNRMKDSGRFAVRIGNNSKRKRNVGSTTSAETSSNAEEIAADDIDEIFENDTAASASNSKNIGMETEKPRSLLQDSHGNPSETTLFESANGGDLRHLNPSHKNVRQKRPNKLKGRSPSNQADLPIPRPSARSISDRMQAFLNANTGNGISMYFKDGEEREQVKYRRKSAGITRHRRNILVSDPKSLSNGSRGRRKRSQGNTQGRNKELGDQQEDSGLMIREQETQFTSSKTDALFAQLLTRPPRISGESGGTGVGGDSPEGANDLERNIPTSLSEYCNLLCGMELELSKKGYMNSFLHKAYSMLRRRDNFLDFLVLQMVDALYSINVPSAWDLKIQDRQRVMHELTTLRNALAESIPLVEAVSRCVVQSFGCQQWRKNNQNNHLFVSAVDPSGWRDFLQSGEYPESPQGRVWPRIETDALWRILAFIGAAHSNSAEKSLFRWQIISRLFSSGVLTADDDDIKAKLAPSEAQLFSCQLEIVYFSALMSSGALDSLPTSDSILVKLIQRSLQLQSDSYEFDERSRASCFPSASDGMVVKKTSSMFWRISHPLCLDSENIDFYHVSVSDFPFQHFYDESGMNYKVLLYPSSKLLLSCLSLLVKWIKHIPLKKVRQSRLTKSLKALQDSLLKEAINPSQEPPADKTDISFEDAFSIKPSIEVGIGPERVSIFKQEAASYLQIFGSISIHNKFPPELPVAVWKNMSDNDMKKRQIDILDLRNQTHSYTGDAYRLLTAAKVMTTVLFLQMNVSPWHLSLGNRVTQLFVDNTKPGSNCFSFTMSCIFSCLDCLCDLEVGPQVYAQLYEIVVLAFHNLTATIGAGERSLANDHLKSNCVQCFIPVLIRCIKMHLTSSKGWHESYHLRLCLSSVRAIYTFVAAQSLATAPPSTTERLSTADRCQITVTKDSSNDDDDDMWGDLDDSVLAAYDLEDVTSKRHSKSSVQTHLWEVLSDALQQSKPSKRFAILGGTSTIGSTSTLQMSSIGKFLISKEINEVCDCFSTAIASTEIEGSGLSKLVSKWIHPSYEDDEDSEFFSRAGEKFSSELCLLAAKYPVCQKFVLEHADAIMSTLLKMLMDSSRLEKLPSCNLERIGESTGQSGTKQALLMLDLFNDHSFQDMEDRHGTRLRKLQTKRRESVTGIWKFCHELGTAFAKNDAPHTLSTAIIGGALLNFDSDLLQEFPLFDSTISLENETFKIFRLLRNIITSAVTNDASYVMFERISSCSLMLLANHILRIVQSLKYHDQTCSASSGSNDREYKKARLSELLSSFVELFIASTAWILREGANNASKPWCFLETYLRDRLISPILKNQSINSALVLQEIMAASKFLLGGPYSQGVSLPTIKCMGLVGCSKYLVGYFFNSIIRRSKQFLVATTALNRKNISLRYAILEAVIGSSNNIEEAVSWKVGTSFPIGKNRLIVNKVMWPYSSPIQKKIDEYLQFVEEKVASRNSNEWWNIVAEMKRSFLIDQLVPKLNSAISINMKRRALRLLSYILEYTNCIPSPDDEVRDSIDIRVVCAIIKAIRSNVHLCLMQLSVDNDIACILFVCSMHLADVVLSVEGEHQNLLSWSRTKILGTKEKVVLDLSNLEEQACYVWSFFQWLQTLGKIVLCRDDDLTPLRKQWQETQCNRVWDMDNEEILNLEQPKNLDSWDRMLVDFEEILSPSKIKKNQNVVNVYAKSSNTHYQQSILNGELFQPWMPSTAVKRSLKELMAVILSTS</sequence>
<organism evidence="2 3">
    <name type="scientific">Fragilariopsis cylindrus CCMP1102</name>
    <dbReference type="NCBI Taxonomy" id="635003"/>
    <lineage>
        <taxon>Eukaryota</taxon>
        <taxon>Sar</taxon>
        <taxon>Stramenopiles</taxon>
        <taxon>Ochrophyta</taxon>
        <taxon>Bacillariophyta</taxon>
        <taxon>Bacillariophyceae</taxon>
        <taxon>Bacillariophycidae</taxon>
        <taxon>Bacillariales</taxon>
        <taxon>Bacillariaceae</taxon>
        <taxon>Fragilariopsis</taxon>
    </lineage>
</organism>
<feature type="region of interest" description="Disordered" evidence="1">
    <location>
        <begin position="1"/>
        <end position="44"/>
    </location>
</feature>
<feature type="region of interest" description="Disordered" evidence="1">
    <location>
        <begin position="346"/>
        <end position="414"/>
    </location>
</feature>
<proteinExistence type="predicted"/>
<feature type="compositionally biased region" description="Gly residues" evidence="1">
    <location>
        <begin position="1002"/>
        <end position="1012"/>
    </location>
</feature>
<keyword evidence="3" id="KW-1185">Reference proteome</keyword>
<feature type="compositionally biased region" description="Acidic residues" evidence="1">
    <location>
        <begin position="226"/>
        <end position="239"/>
    </location>
</feature>
<evidence type="ECO:0000313" key="2">
    <source>
        <dbReference type="EMBL" id="OEU15341.1"/>
    </source>
</evidence>
<reference evidence="2 3" key="1">
    <citation type="submission" date="2016-09" db="EMBL/GenBank/DDBJ databases">
        <title>Extensive genetic diversity and differential bi-allelic expression allows diatom success in the polar Southern Ocean.</title>
        <authorList>
            <consortium name="DOE Joint Genome Institute"/>
            <person name="Mock T."/>
            <person name="Otillar R.P."/>
            <person name="Strauss J."/>
            <person name="Dupont C."/>
            <person name="Frickenhaus S."/>
            <person name="Maumus F."/>
            <person name="Mcmullan M."/>
            <person name="Sanges R."/>
            <person name="Schmutz J."/>
            <person name="Toseland A."/>
            <person name="Valas R."/>
            <person name="Veluchamy A."/>
            <person name="Ward B.J."/>
            <person name="Allen A."/>
            <person name="Barry K."/>
            <person name="Falciatore A."/>
            <person name="Ferrante M."/>
            <person name="Fortunato A.E."/>
            <person name="Gloeckner G."/>
            <person name="Gruber A."/>
            <person name="Hipkin R."/>
            <person name="Janech M."/>
            <person name="Kroth P."/>
            <person name="Leese F."/>
            <person name="Lindquist E."/>
            <person name="Lyon B.R."/>
            <person name="Martin J."/>
            <person name="Mayer C."/>
            <person name="Parker M."/>
            <person name="Quesneville H."/>
            <person name="Raymond J."/>
            <person name="Uhlig C."/>
            <person name="Valentin K.U."/>
            <person name="Worden A.Z."/>
            <person name="Armbrust E.V."/>
            <person name="Bowler C."/>
            <person name="Green B."/>
            <person name="Moulton V."/>
            <person name="Van Oosterhout C."/>
            <person name="Grigoriev I."/>
        </authorList>
    </citation>
    <scope>NUCLEOTIDE SEQUENCE [LARGE SCALE GENOMIC DNA]</scope>
    <source>
        <strain evidence="2 3">CCMP1102</strain>
    </source>
</reference>
<feature type="region of interest" description="Disordered" evidence="1">
    <location>
        <begin position="806"/>
        <end position="884"/>
    </location>
</feature>
<feature type="region of interest" description="Disordered" evidence="1">
    <location>
        <begin position="641"/>
        <end position="741"/>
    </location>
</feature>
<feature type="compositionally biased region" description="Basic residues" evidence="1">
    <location>
        <begin position="251"/>
        <end position="264"/>
    </location>
</feature>
<feature type="compositionally biased region" description="Acidic residues" evidence="1">
    <location>
        <begin position="643"/>
        <end position="654"/>
    </location>
</feature>
<feature type="region of interest" description="Disordered" evidence="1">
    <location>
        <begin position="251"/>
        <end position="318"/>
    </location>
</feature>
<feature type="region of interest" description="Disordered" evidence="1">
    <location>
        <begin position="769"/>
        <end position="792"/>
    </location>
</feature>
<dbReference type="InParanoid" id="A0A1E7FB14"/>